<gene>
    <name evidence="2" type="ORF">HannXRQ_Chr15g0490081</name>
    <name evidence="1" type="ORF">HanXRQr2_Chr17g0794461</name>
</gene>
<dbReference type="InParanoid" id="A0A251SBF5"/>
<organism evidence="2 3">
    <name type="scientific">Helianthus annuus</name>
    <name type="common">Common sunflower</name>
    <dbReference type="NCBI Taxonomy" id="4232"/>
    <lineage>
        <taxon>Eukaryota</taxon>
        <taxon>Viridiplantae</taxon>
        <taxon>Streptophyta</taxon>
        <taxon>Embryophyta</taxon>
        <taxon>Tracheophyta</taxon>
        <taxon>Spermatophyta</taxon>
        <taxon>Magnoliopsida</taxon>
        <taxon>eudicotyledons</taxon>
        <taxon>Gunneridae</taxon>
        <taxon>Pentapetalae</taxon>
        <taxon>asterids</taxon>
        <taxon>campanulids</taxon>
        <taxon>Asterales</taxon>
        <taxon>Asteraceae</taxon>
        <taxon>Asteroideae</taxon>
        <taxon>Heliantheae alliance</taxon>
        <taxon>Heliantheae</taxon>
        <taxon>Helianthus</taxon>
    </lineage>
</organism>
<reference evidence="1" key="3">
    <citation type="submission" date="2020-06" db="EMBL/GenBank/DDBJ databases">
        <title>Helianthus annuus Genome sequencing and assembly Release 2.</title>
        <authorList>
            <person name="Gouzy J."/>
            <person name="Langlade N."/>
            <person name="Munos S."/>
        </authorList>
    </citation>
    <scope>NUCLEOTIDE SEQUENCE</scope>
    <source>
        <tissue evidence="1">Leaves</tissue>
    </source>
</reference>
<dbReference type="Gramene" id="mRNA:HanXRQr2_Chr17g0794461">
    <property type="protein sequence ID" value="mRNA:HanXRQr2_Chr17g0794461"/>
    <property type="gene ID" value="HanXRQr2_Chr17g0794461"/>
</dbReference>
<proteinExistence type="predicted"/>
<dbReference type="EMBL" id="MNCJ02000332">
    <property type="protein sequence ID" value="KAF5754719.1"/>
    <property type="molecule type" value="Genomic_DNA"/>
</dbReference>
<evidence type="ECO:0000313" key="1">
    <source>
        <dbReference type="EMBL" id="KAF5754719.1"/>
    </source>
</evidence>
<reference evidence="2" key="2">
    <citation type="submission" date="2017-02" db="EMBL/GenBank/DDBJ databases">
        <title>Sunflower complete genome.</title>
        <authorList>
            <person name="Langlade N."/>
            <person name="Munos S."/>
        </authorList>
    </citation>
    <scope>NUCLEOTIDE SEQUENCE [LARGE SCALE GENOMIC DNA]</scope>
    <source>
        <tissue evidence="2">Leaves</tissue>
    </source>
</reference>
<protein>
    <submittedName>
        <fullName evidence="2">Uncharacterized protein</fullName>
    </submittedName>
</protein>
<evidence type="ECO:0000313" key="2">
    <source>
        <dbReference type="EMBL" id="OTF96073.1"/>
    </source>
</evidence>
<evidence type="ECO:0000313" key="3">
    <source>
        <dbReference type="Proteomes" id="UP000215914"/>
    </source>
</evidence>
<dbReference type="AlphaFoldDB" id="A0A251SBF5"/>
<dbReference type="OMA" id="MERDCPQ"/>
<name>A0A251SBF5_HELAN</name>
<reference evidence="1 3" key="1">
    <citation type="journal article" date="2017" name="Nature">
        <title>The sunflower genome provides insights into oil metabolism, flowering and Asterid evolution.</title>
        <authorList>
            <person name="Badouin H."/>
            <person name="Gouzy J."/>
            <person name="Grassa C.J."/>
            <person name="Murat F."/>
            <person name="Staton S.E."/>
            <person name="Cottret L."/>
            <person name="Lelandais-Briere C."/>
            <person name="Owens G.L."/>
            <person name="Carrere S."/>
            <person name="Mayjonade B."/>
            <person name="Legrand L."/>
            <person name="Gill N."/>
            <person name="Kane N.C."/>
            <person name="Bowers J.E."/>
            <person name="Hubner S."/>
            <person name="Bellec A."/>
            <person name="Berard A."/>
            <person name="Berges H."/>
            <person name="Blanchet N."/>
            <person name="Boniface M.C."/>
            <person name="Brunel D."/>
            <person name="Catrice O."/>
            <person name="Chaidir N."/>
            <person name="Claudel C."/>
            <person name="Donnadieu C."/>
            <person name="Faraut T."/>
            <person name="Fievet G."/>
            <person name="Helmstetter N."/>
            <person name="King M."/>
            <person name="Knapp S.J."/>
            <person name="Lai Z."/>
            <person name="Le Paslier M.C."/>
            <person name="Lippi Y."/>
            <person name="Lorenzon L."/>
            <person name="Mandel J.R."/>
            <person name="Marage G."/>
            <person name="Marchand G."/>
            <person name="Marquand E."/>
            <person name="Bret-Mestries E."/>
            <person name="Morien E."/>
            <person name="Nambeesan S."/>
            <person name="Nguyen T."/>
            <person name="Pegot-Espagnet P."/>
            <person name="Pouilly N."/>
            <person name="Raftis F."/>
            <person name="Sallet E."/>
            <person name="Schiex T."/>
            <person name="Thomas J."/>
            <person name="Vandecasteele C."/>
            <person name="Vares D."/>
            <person name="Vear F."/>
            <person name="Vautrin S."/>
            <person name="Crespi M."/>
            <person name="Mangin B."/>
            <person name="Burke J.M."/>
            <person name="Salse J."/>
            <person name="Munos S."/>
            <person name="Vincourt P."/>
            <person name="Rieseberg L.H."/>
            <person name="Langlade N.B."/>
        </authorList>
    </citation>
    <scope>NUCLEOTIDE SEQUENCE [LARGE SCALE GENOMIC DNA]</scope>
    <source>
        <strain evidence="3">cv. SF193</strain>
        <tissue evidence="1">Leaves</tissue>
    </source>
</reference>
<dbReference type="EMBL" id="CM007904">
    <property type="protein sequence ID" value="OTF96073.1"/>
    <property type="molecule type" value="Genomic_DNA"/>
</dbReference>
<sequence>MEVECMRSCMRKLSIWYTPNFKPIITHDELDKILSTFGFTAAASTTPGWKEYSFSAAGTFLAKSPSPPPRPRLPYPRIDGLHVTTYRSFLDSVNFYLRMNNISDLFHVRVYESLML</sequence>
<keyword evidence="3" id="KW-1185">Reference proteome</keyword>
<dbReference type="Proteomes" id="UP000215914">
    <property type="component" value="Chromosome 15"/>
</dbReference>
<accession>A0A251SBF5</accession>